<sequence length="469" mass="51510">MTGQLRLILPLVWLAGAITAWEAVQTFLLGTPQALEAGPGWFLMLLVFAVLSELRPVPYTLGRVIKDESLTITVILLTLFTFGWPTAVLLAALTVIIADLSSSKPYYKVLFNASMYVTATGAAGVLHAVTASRLQQLAPAMPQIWELISAQLAAGVAYYAVNLTLLMLVLSRISRVRLPQMIVWGLRDSALVNLTLISIAVVMARLWEIHPTAAVILLPPLFMAKVGYERYTQLHMEAESMLAALADMVDMRDDTTGKHSLRVSEMSYGVARTLNIPEEQALLIKAIARVHDVGKIVVRDAVLLKPGNLTPRERAEVEAHVEAGGRILNHLSAFGSHLAIMLEHHERPDGRGYPFGRKSDEINVGARIIAACDAYDTITSDRPYRPRQPGEIAMAELHRHAGTQLDPKVVRALETWLIQEQTLRADWRAVLEKTQPNENNGIVLRLETPQIAGGGNGGHEAAGLRRHTD</sequence>
<dbReference type="Gene3D" id="1.10.3210.10">
    <property type="entry name" value="Hypothetical protein af1432"/>
    <property type="match status" value="1"/>
</dbReference>
<gene>
    <name evidence="4" type="ORF">E6G99_12290</name>
</gene>
<organism evidence="4 5">
    <name type="scientific">Candidatus Segetimicrobium genomatis</name>
    <dbReference type="NCBI Taxonomy" id="2569760"/>
    <lineage>
        <taxon>Bacteria</taxon>
        <taxon>Bacillati</taxon>
        <taxon>Candidatus Sysuimicrobiota</taxon>
        <taxon>Candidatus Sysuimicrobiia</taxon>
        <taxon>Candidatus Sysuimicrobiales</taxon>
        <taxon>Candidatus Segetimicrobiaceae</taxon>
        <taxon>Candidatus Segetimicrobium</taxon>
    </lineage>
</organism>
<feature type="transmembrane region" description="Helical" evidence="2">
    <location>
        <begin position="190"/>
        <end position="207"/>
    </location>
</feature>
<dbReference type="InterPro" id="IPR003607">
    <property type="entry name" value="HD/PDEase_dom"/>
</dbReference>
<dbReference type="PROSITE" id="PS51832">
    <property type="entry name" value="HD_GYP"/>
    <property type="match status" value="1"/>
</dbReference>
<evidence type="ECO:0000313" key="4">
    <source>
        <dbReference type="EMBL" id="TMJ02301.1"/>
    </source>
</evidence>
<feature type="transmembrane region" description="Helical" evidence="2">
    <location>
        <begin position="150"/>
        <end position="170"/>
    </location>
</feature>
<protein>
    <submittedName>
        <fullName evidence="4">HD domain-containing protein</fullName>
    </submittedName>
</protein>
<dbReference type="AlphaFoldDB" id="A0A537L2V6"/>
<dbReference type="EMBL" id="VBAJ01000307">
    <property type="protein sequence ID" value="TMJ02301.1"/>
    <property type="molecule type" value="Genomic_DNA"/>
</dbReference>
<name>A0A537L2V6_9BACT</name>
<evidence type="ECO:0000313" key="5">
    <source>
        <dbReference type="Proteomes" id="UP000318661"/>
    </source>
</evidence>
<dbReference type="InterPro" id="IPR052020">
    <property type="entry name" value="Cyclic_di-GMP/3'3'-cGAMP_PDE"/>
</dbReference>
<dbReference type="CDD" id="cd00077">
    <property type="entry name" value="HDc"/>
    <property type="match status" value="1"/>
</dbReference>
<keyword evidence="2" id="KW-1133">Transmembrane helix</keyword>
<feature type="domain" description="HD-GYP" evidence="3">
    <location>
        <begin position="234"/>
        <end position="429"/>
    </location>
</feature>
<dbReference type="Pfam" id="PF13487">
    <property type="entry name" value="HD_5"/>
    <property type="match status" value="1"/>
</dbReference>
<dbReference type="InterPro" id="IPR037522">
    <property type="entry name" value="HD_GYP_dom"/>
</dbReference>
<dbReference type="Proteomes" id="UP000318661">
    <property type="component" value="Unassembled WGS sequence"/>
</dbReference>
<evidence type="ECO:0000256" key="2">
    <source>
        <dbReference type="SAM" id="Phobius"/>
    </source>
</evidence>
<feature type="region of interest" description="Disordered" evidence="1">
    <location>
        <begin position="450"/>
        <end position="469"/>
    </location>
</feature>
<accession>A0A537L2V6</accession>
<dbReference type="PANTHER" id="PTHR45228:SF4">
    <property type="entry name" value="LIPOPROTEIN"/>
    <property type="match status" value="1"/>
</dbReference>
<comment type="caution">
    <text evidence="4">The sequence shown here is derived from an EMBL/GenBank/DDBJ whole genome shotgun (WGS) entry which is preliminary data.</text>
</comment>
<feature type="transmembrane region" description="Helical" evidence="2">
    <location>
        <begin position="7"/>
        <end position="28"/>
    </location>
</feature>
<dbReference type="SUPFAM" id="SSF109604">
    <property type="entry name" value="HD-domain/PDEase-like"/>
    <property type="match status" value="1"/>
</dbReference>
<proteinExistence type="predicted"/>
<feature type="transmembrane region" description="Helical" evidence="2">
    <location>
        <begin position="109"/>
        <end position="129"/>
    </location>
</feature>
<dbReference type="PANTHER" id="PTHR45228">
    <property type="entry name" value="CYCLIC DI-GMP PHOSPHODIESTERASE TM_0186-RELATED"/>
    <property type="match status" value="1"/>
</dbReference>
<dbReference type="SMART" id="SM00471">
    <property type="entry name" value="HDc"/>
    <property type="match status" value="1"/>
</dbReference>
<keyword evidence="2" id="KW-0812">Transmembrane</keyword>
<feature type="transmembrane region" description="Helical" evidence="2">
    <location>
        <begin position="70"/>
        <end position="97"/>
    </location>
</feature>
<reference evidence="4 5" key="1">
    <citation type="journal article" date="2019" name="Nat. Microbiol.">
        <title>Mediterranean grassland soil C-N compound turnover is dependent on rainfall and depth, and is mediated by genomically divergent microorganisms.</title>
        <authorList>
            <person name="Diamond S."/>
            <person name="Andeer P.F."/>
            <person name="Li Z."/>
            <person name="Crits-Christoph A."/>
            <person name="Burstein D."/>
            <person name="Anantharaman K."/>
            <person name="Lane K.R."/>
            <person name="Thomas B.C."/>
            <person name="Pan C."/>
            <person name="Northen T.R."/>
            <person name="Banfield J.F."/>
        </authorList>
    </citation>
    <scope>NUCLEOTIDE SEQUENCE [LARGE SCALE GENOMIC DNA]</scope>
    <source>
        <strain evidence="4">NP_2</strain>
    </source>
</reference>
<keyword evidence="2" id="KW-0472">Membrane</keyword>
<evidence type="ECO:0000256" key="1">
    <source>
        <dbReference type="SAM" id="MobiDB-lite"/>
    </source>
</evidence>
<evidence type="ECO:0000259" key="3">
    <source>
        <dbReference type="PROSITE" id="PS51832"/>
    </source>
</evidence>